<dbReference type="EMBL" id="FOIR01000001">
    <property type="protein sequence ID" value="SEV93200.1"/>
    <property type="molecule type" value="Genomic_DNA"/>
</dbReference>
<name>A0A1I0MWS9_9BACT</name>
<dbReference type="Proteomes" id="UP000199437">
    <property type="component" value="Unassembled WGS sequence"/>
</dbReference>
<keyword evidence="2" id="KW-1185">Reference proteome</keyword>
<accession>A0A1I0MWS9</accession>
<dbReference type="RefSeq" id="WP_090257050.1">
    <property type="nucleotide sequence ID" value="NZ_FOIR01000001.1"/>
</dbReference>
<dbReference type="GeneID" id="99985502"/>
<dbReference type="AlphaFoldDB" id="A0A1I0MWS9"/>
<sequence>MNKILVLFLSLNTIFSGIDLMSQVNKQEETEQFILKVMSEYKNPMAYYPLRRDIFLPDEEEAEAIERKADYPEGATVSGSFIFLGEDDELDRPRFVDSQGKLMFGYSPYKGWSQKGSYQYQKRKFELISNGTPALGRFLYLYGKVED</sequence>
<dbReference type="STRING" id="1267423.SAMN05216290_0763"/>
<dbReference type="OrthoDB" id="981898at2"/>
<reference evidence="2" key="1">
    <citation type="submission" date="2016-10" db="EMBL/GenBank/DDBJ databases">
        <authorList>
            <person name="Varghese N."/>
            <person name="Submissions S."/>
        </authorList>
    </citation>
    <scope>NUCLEOTIDE SEQUENCE [LARGE SCALE GENOMIC DNA]</scope>
    <source>
        <strain evidence="2">CGMCC 1.12402</strain>
    </source>
</reference>
<proteinExistence type="predicted"/>
<evidence type="ECO:0000313" key="2">
    <source>
        <dbReference type="Proteomes" id="UP000199437"/>
    </source>
</evidence>
<protein>
    <submittedName>
        <fullName evidence="1">Uncharacterized protein</fullName>
    </submittedName>
</protein>
<gene>
    <name evidence="1" type="ORF">SAMN05216290_0763</name>
</gene>
<evidence type="ECO:0000313" key="1">
    <source>
        <dbReference type="EMBL" id="SEV93200.1"/>
    </source>
</evidence>
<organism evidence="1 2">
    <name type="scientific">Roseivirga pacifica</name>
    <dbReference type="NCBI Taxonomy" id="1267423"/>
    <lineage>
        <taxon>Bacteria</taxon>
        <taxon>Pseudomonadati</taxon>
        <taxon>Bacteroidota</taxon>
        <taxon>Cytophagia</taxon>
        <taxon>Cytophagales</taxon>
        <taxon>Roseivirgaceae</taxon>
        <taxon>Roseivirga</taxon>
    </lineage>
</organism>